<evidence type="ECO:0000313" key="3">
    <source>
        <dbReference type="Proteomes" id="UP000331127"/>
    </source>
</evidence>
<evidence type="ECO:0000256" key="1">
    <source>
        <dbReference type="SAM" id="MobiDB-lite"/>
    </source>
</evidence>
<dbReference type="AlphaFoldDB" id="A0A5M3WLK5"/>
<accession>A0A5M3WLK5</accession>
<comment type="caution">
    <text evidence="2">The sequence shown here is derived from an EMBL/GenBank/DDBJ whole genome shotgun (WGS) entry which is preliminary data.</text>
</comment>
<keyword evidence="3" id="KW-1185">Reference proteome</keyword>
<dbReference type="Proteomes" id="UP000331127">
    <property type="component" value="Unassembled WGS sequence"/>
</dbReference>
<gene>
    <name evidence="2" type="ORF">Amac_031220</name>
</gene>
<feature type="region of interest" description="Disordered" evidence="1">
    <location>
        <begin position="1"/>
        <end position="25"/>
    </location>
</feature>
<organism evidence="2 3">
    <name type="scientific">Acrocarpospora macrocephala</name>
    <dbReference type="NCBI Taxonomy" id="150177"/>
    <lineage>
        <taxon>Bacteria</taxon>
        <taxon>Bacillati</taxon>
        <taxon>Actinomycetota</taxon>
        <taxon>Actinomycetes</taxon>
        <taxon>Streptosporangiales</taxon>
        <taxon>Streptosporangiaceae</taxon>
        <taxon>Acrocarpospora</taxon>
    </lineage>
</organism>
<reference evidence="2 3" key="1">
    <citation type="submission" date="2019-10" db="EMBL/GenBank/DDBJ databases">
        <title>Whole genome shotgun sequence of Acrocarpospora macrocephala NBRC 16266.</title>
        <authorList>
            <person name="Ichikawa N."/>
            <person name="Kimura A."/>
            <person name="Kitahashi Y."/>
            <person name="Komaki H."/>
            <person name="Oguchi A."/>
        </authorList>
    </citation>
    <scope>NUCLEOTIDE SEQUENCE [LARGE SCALE GENOMIC DNA]</scope>
    <source>
        <strain evidence="2 3">NBRC 16266</strain>
    </source>
</reference>
<proteinExistence type="predicted"/>
<dbReference type="EMBL" id="BLAE01000015">
    <property type="protein sequence ID" value="GES09526.1"/>
    <property type="molecule type" value="Genomic_DNA"/>
</dbReference>
<sequence>MFSTPGSMLSSGPSPPWGAASENPHARMQAVAVAQRAGFRHVTRIQDPDGTDFTCYARDLK</sequence>
<evidence type="ECO:0000313" key="2">
    <source>
        <dbReference type="EMBL" id="GES09526.1"/>
    </source>
</evidence>
<name>A0A5M3WLK5_9ACTN</name>
<protein>
    <submittedName>
        <fullName evidence="2">Uncharacterized protein</fullName>
    </submittedName>
</protein>